<organism evidence="2 3">
    <name type="scientific">Ignicoccus islandicus DSM 13165</name>
    <dbReference type="NCBI Taxonomy" id="940295"/>
    <lineage>
        <taxon>Archaea</taxon>
        <taxon>Thermoproteota</taxon>
        <taxon>Thermoprotei</taxon>
        <taxon>Desulfurococcales</taxon>
        <taxon>Desulfurococcaceae</taxon>
        <taxon>Ignicoccus</taxon>
    </lineage>
</organism>
<evidence type="ECO:0000259" key="1">
    <source>
        <dbReference type="Pfam" id="PF00899"/>
    </source>
</evidence>
<dbReference type="GO" id="GO:0008641">
    <property type="term" value="F:ubiquitin-like modifier activating enzyme activity"/>
    <property type="evidence" value="ECO:0007669"/>
    <property type="project" value="InterPro"/>
</dbReference>
<accession>A0A0U3FAM3</accession>
<dbReference type="RefSeq" id="WP_075050306.1">
    <property type="nucleotide sequence ID" value="NZ_CP006867.1"/>
</dbReference>
<dbReference type="Proteomes" id="UP000060778">
    <property type="component" value="Chromosome"/>
</dbReference>
<gene>
    <name evidence="2" type="ORF">EYM_06855</name>
</gene>
<sequence length="262" mass="29565">MDARPRGFYERTQHYLKESGLSVEGKRVLVGGAGTLGSRIVRNLARFNFEEIYVIDFDEVGVENVGYQCFHTDEVGLNKATTLTSRLQQFHPWTKLIGIELEVPTPSGLWSDKSFGYVNELVKKVDIVVTSFDVLAPRAVLLALAVKHNKKFVNVGIGSYRGYVKVLKEGYCPICERIWDEKVRYYTDPNLAEVVAAISVQAVLFLLNGKEWPSEIHVNVNAPYSMISANDVTNEGCPLCSDEVKKLESSREFLKYLIEKTY</sequence>
<name>A0A0U3FAM3_9CREN</name>
<dbReference type="OrthoDB" id="380651at2157"/>
<dbReference type="Gene3D" id="3.40.50.720">
    <property type="entry name" value="NAD(P)-binding Rossmann-like Domain"/>
    <property type="match status" value="1"/>
</dbReference>
<evidence type="ECO:0000313" key="3">
    <source>
        <dbReference type="Proteomes" id="UP000060778"/>
    </source>
</evidence>
<dbReference type="PANTHER" id="PTHR10953:SF102">
    <property type="entry name" value="ADENYLYLTRANSFERASE AND SULFURTRANSFERASE MOCS3"/>
    <property type="match status" value="1"/>
</dbReference>
<dbReference type="SUPFAM" id="SSF69572">
    <property type="entry name" value="Activating enzymes of the ubiquitin-like proteins"/>
    <property type="match status" value="1"/>
</dbReference>
<reference evidence="2 3" key="1">
    <citation type="submission" date="2013-11" db="EMBL/GenBank/DDBJ databases">
        <title>Comparative genomics of Ignicoccus.</title>
        <authorList>
            <person name="Podar M."/>
        </authorList>
    </citation>
    <scope>NUCLEOTIDE SEQUENCE [LARGE SCALE GENOMIC DNA]</scope>
    <source>
        <strain evidence="2 3">DSM 13165</strain>
    </source>
</reference>
<dbReference type="CDD" id="cd01483">
    <property type="entry name" value="E1_enzyme_family"/>
    <property type="match status" value="1"/>
</dbReference>
<dbReference type="STRING" id="940295.EYM_06855"/>
<evidence type="ECO:0000313" key="2">
    <source>
        <dbReference type="EMBL" id="ALU12729.1"/>
    </source>
</evidence>
<dbReference type="GO" id="GO:0005737">
    <property type="term" value="C:cytoplasm"/>
    <property type="evidence" value="ECO:0007669"/>
    <property type="project" value="TreeGrafter"/>
</dbReference>
<dbReference type="InterPro" id="IPR035985">
    <property type="entry name" value="Ubiquitin-activating_enz"/>
</dbReference>
<dbReference type="Pfam" id="PF00899">
    <property type="entry name" value="ThiF"/>
    <property type="match status" value="1"/>
</dbReference>
<dbReference type="PANTHER" id="PTHR10953">
    <property type="entry name" value="UBIQUITIN-ACTIVATING ENZYME E1"/>
    <property type="match status" value="1"/>
</dbReference>
<dbReference type="AlphaFoldDB" id="A0A0U3FAM3"/>
<protein>
    <recommendedName>
        <fullName evidence="1">THIF-type NAD/FAD binding fold domain-containing protein</fullName>
    </recommendedName>
</protein>
<dbReference type="InterPro" id="IPR045886">
    <property type="entry name" value="ThiF/MoeB/HesA"/>
</dbReference>
<dbReference type="GO" id="GO:0016779">
    <property type="term" value="F:nucleotidyltransferase activity"/>
    <property type="evidence" value="ECO:0007669"/>
    <property type="project" value="TreeGrafter"/>
</dbReference>
<dbReference type="GO" id="GO:0004792">
    <property type="term" value="F:thiosulfate-cyanide sulfurtransferase activity"/>
    <property type="evidence" value="ECO:0007669"/>
    <property type="project" value="TreeGrafter"/>
</dbReference>
<proteinExistence type="predicted"/>
<dbReference type="KEGG" id="iis:EYM_06855"/>
<dbReference type="InterPro" id="IPR000594">
    <property type="entry name" value="ThiF_NAD_FAD-bd"/>
</dbReference>
<keyword evidence="3" id="KW-1185">Reference proteome</keyword>
<dbReference type="GeneID" id="30680744"/>
<dbReference type="EMBL" id="CP006867">
    <property type="protein sequence ID" value="ALU12729.1"/>
    <property type="molecule type" value="Genomic_DNA"/>
</dbReference>
<feature type="domain" description="THIF-type NAD/FAD binding fold" evidence="1">
    <location>
        <begin position="24"/>
        <end position="204"/>
    </location>
</feature>